<proteinExistence type="predicted"/>
<organism evidence="1 2">
    <name type="scientific">Herbiconiux moechotypicola</name>
    <dbReference type="NCBI Taxonomy" id="637393"/>
    <lineage>
        <taxon>Bacteria</taxon>
        <taxon>Bacillati</taxon>
        <taxon>Actinomycetota</taxon>
        <taxon>Actinomycetes</taxon>
        <taxon>Micrococcales</taxon>
        <taxon>Microbacteriaceae</taxon>
        <taxon>Herbiconiux</taxon>
    </lineage>
</organism>
<comment type="caution">
    <text evidence="1">The sequence shown here is derived from an EMBL/GenBank/DDBJ whole genome shotgun (WGS) entry which is preliminary data.</text>
</comment>
<gene>
    <name evidence="1" type="ORF">GCM10009851_30950</name>
</gene>
<keyword evidence="2" id="KW-1185">Reference proteome</keyword>
<name>A0ABP5QSX4_9MICO</name>
<dbReference type="RefSeq" id="WP_259480215.1">
    <property type="nucleotide sequence ID" value="NZ_BAAAQY010000010.1"/>
</dbReference>
<dbReference type="Proteomes" id="UP001500929">
    <property type="component" value="Unassembled WGS sequence"/>
</dbReference>
<dbReference type="EMBL" id="BAAAQY010000010">
    <property type="protein sequence ID" value="GAA2243525.1"/>
    <property type="molecule type" value="Genomic_DNA"/>
</dbReference>
<dbReference type="InterPro" id="IPR006311">
    <property type="entry name" value="TAT_signal"/>
</dbReference>
<evidence type="ECO:0000313" key="2">
    <source>
        <dbReference type="Proteomes" id="UP001500929"/>
    </source>
</evidence>
<evidence type="ECO:0000313" key="1">
    <source>
        <dbReference type="EMBL" id="GAA2243525.1"/>
    </source>
</evidence>
<protein>
    <submittedName>
        <fullName evidence="1">Uncharacterized protein</fullName>
    </submittedName>
</protein>
<accession>A0ABP5QSX4</accession>
<sequence>MADDEKALATGATRRTVLGAVWAVPVVLAAASAPAAAASGGETNPLGVAANPSSAFIRRGSSSLSAPVQVTVSNNTGRATQGPVTVSVPYQSDTDDVSVGSFDVGAAWALSAGDGLATLVSTDPLADGDSIAFSCRFGSASGLGFATVVGVVQFSIAAPGARTATLAVQVISVPQS</sequence>
<dbReference type="PROSITE" id="PS51318">
    <property type="entry name" value="TAT"/>
    <property type="match status" value="1"/>
</dbReference>
<reference evidence="2" key="1">
    <citation type="journal article" date="2019" name="Int. J. Syst. Evol. Microbiol.">
        <title>The Global Catalogue of Microorganisms (GCM) 10K type strain sequencing project: providing services to taxonomists for standard genome sequencing and annotation.</title>
        <authorList>
            <consortium name="The Broad Institute Genomics Platform"/>
            <consortium name="The Broad Institute Genome Sequencing Center for Infectious Disease"/>
            <person name="Wu L."/>
            <person name="Ma J."/>
        </authorList>
    </citation>
    <scope>NUCLEOTIDE SEQUENCE [LARGE SCALE GENOMIC DNA]</scope>
    <source>
        <strain evidence="2">JCM 16117</strain>
    </source>
</reference>